<evidence type="ECO:0000256" key="8">
    <source>
        <dbReference type="ARBA" id="ARBA00023098"/>
    </source>
</evidence>
<dbReference type="Pfam" id="PF01151">
    <property type="entry name" value="ELO"/>
    <property type="match status" value="1"/>
</dbReference>
<keyword evidence="9 11" id="KW-0472">Membrane</keyword>
<evidence type="ECO:0000256" key="4">
    <source>
        <dbReference type="ARBA" id="ARBA00022679"/>
    </source>
</evidence>
<keyword evidence="10 11" id="KW-0275">Fatty acid biosynthesis</keyword>
<dbReference type="InterPro" id="IPR030457">
    <property type="entry name" value="ELO_CS"/>
</dbReference>
<comment type="similarity">
    <text evidence="11">Belongs to the ELO family.</text>
</comment>
<dbReference type="GO" id="GO:0030148">
    <property type="term" value="P:sphingolipid biosynthetic process"/>
    <property type="evidence" value="ECO:0007669"/>
    <property type="project" value="TreeGrafter"/>
</dbReference>
<dbReference type="Proteomes" id="UP000095284">
    <property type="component" value="Unplaced"/>
</dbReference>
<dbReference type="UniPathway" id="UPA00094"/>
<dbReference type="InterPro" id="IPR002076">
    <property type="entry name" value="ELO_fam"/>
</dbReference>
<dbReference type="GO" id="GO:0034625">
    <property type="term" value="P:fatty acid elongation, monounsaturated fatty acid"/>
    <property type="evidence" value="ECO:0007669"/>
    <property type="project" value="TreeGrafter"/>
</dbReference>
<protein>
    <recommendedName>
        <fullName evidence="11">Elongation of very long chain fatty acids protein</fullName>
        <ecNumber evidence="11">2.3.1.199</ecNumber>
    </recommendedName>
    <alternativeName>
        <fullName evidence="11">Very-long-chain 3-oxoacyl-CoA synthase</fullName>
    </alternativeName>
</protein>
<comment type="pathway">
    <text evidence="2">Lipid metabolism; fatty acid biosynthesis.</text>
</comment>
<dbReference type="GO" id="GO:0034626">
    <property type="term" value="P:fatty acid elongation, polyunsaturated fatty acid"/>
    <property type="evidence" value="ECO:0007669"/>
    <property type="project" value="TreeGrafter"/>
</dbReference>
<evidence type="ECO:0000313" key="13">
    <source>
        <dbReference type="WBParaSite" id="BXY_1554800.1"/>
    </source>
</evidence>
<organism evidence="12 13">
    <name type="scientific">Bursaphelenchus xylophilus</name>
    <name type="common">Pinewood nematode worm</name>
    <name type="synonym">Aphelenchoides xylophilus</name>
    <dbReference type="NCBI Taxonomy" id="6326"/>
    <lineage>
        <taxon>Eukaryota</taxon>
        <taxon>Metazoa</taxon>
        <taxon>Ecdysozoa</taxon>
        <taxon>Nematoda</taxon>
        <taxon>Chromadorea</taxon>
        <taxon>Rhabditida</taxon>
        <taxon>Tylenchina</taxon>
        <taxon>Tylenchomorpha</taxon>
        <taxon>Aphelenchoidea</taxon>
        <taxon>Aphelenchoididae</taxon>
        <taxon>Bursaphelenchus</taxon>
    </lineage>
</organism>
<sequence>METLFGLNEFNIYKDNQSTTLHHDYEYSYKLPFEKVHDKVGWTRLFQTYWGHSITVSIVYYIAIRVIQSIMRNREAFVLQRPLFFWNFGLALFSIAGFVRFAEDFFVAWYNNGLEYSLCHSCNPDGVAAFWSLAFAISKIVELGDTLFIVLRKKPLIFLHYYHHAAVLVYTVHSAHGVAATSEKEFFDQKNNGTEGTVGRPEPNQVEDEPIRTNSVRFCKRKRTIEECWEDERTAMQRRIHELNNSIRNLKNK</sequence>
<dbReference type="GO" id="GO:0005789">
    <property type="term" value="C:endoplasmic reticulum membrane"/>
    <property type="evidence" value="ECO:0007669"/>
    <property type="project" value="TreeGrafter"/>
</dbReference>
<dbReference type="GO" id="GO:0019367">
    <property type="term" value="P:fatty acid elongation, saturated fatty acid"/>
    <property type="evidence" value="ECO:0007669"/>
    <property type="project" value="TreeGrafter"/>
</dbReference>
<evidence type="ECO:0000256" key="10">
    <source>
        <dbReference type="ARBA" id="ARBA00023160"/>
    </source>
</evidence>
<reference evidence="13" key="1">
    <citation type="submission" date="2016-11" db="UniProtKB">
        <authorList>
            <consortium name="WormBaseParasite"/>
        </authorList>
    </citation>
    <scope>IDENTIFICATION</scope>
</reference>
<keyword evidence="7 11" id="KW-1133">Transmembrane helix</keyword>
<keyword evidence="6 11" id="KW-0276">Fatty acid metabolism</keyword>
<evidence type="ECO:0000256" key="9">
    <source>
        <dbReference type="ARBA" id="ARBA00023136"/>
    </source>
</evidence>
<evidence type="ECO:0000313" key="12">
    <source>
        <dbReference type="Proteomes" id="UP000095284"/>
    </source>
</evidence>
<dbReference type="PANTHER" id="PTHR11157:SF156">
    <property type="entry name" value="FATTY ACID ELONGATION PROTEIN 4-RELATED"/>
    <property type="match status" value="1"/>
</dbReference>
<feature type="transmembrane region" description="Helical" evidence="11">
    <location>
        <begin position="49"/>
        <end position="71"/>
    </location>
</feature>
<comment type="caution">
    <text evidence="11">Lacks conserved residue(s) required for the propagation of feature annotation.</text>
</comment>
<evidence type="ECO:0000256" key="1">
    <source>
        <dbReference type="ARBA" id="ARBA00004141"/>
    </source>
</evidence>
<proteinExistence type="inferred from homology"/>
<dbReference type="eggNOG" id="KOG3072">
    <property type="taxonomic scope" value="Eukaryota"/>
</dbReference>
<evidence type="ECO:0000256" key="3">
    <source>
        <dbReference type="ARBA" id="ARBA00022516"/>
    </source>
</evidence>
<comment type="catalytic activity">
    <reaction evidence="11">
        <text>a very-long-chain acyl-CoA + malonyl-CoA + H(+) = a very-long-chain 3-oxoacyl-CoA + CO2 + CoA</text>
        <dbReference type="Rhea" id="RHEA:32727"/>
        <dbReference type="ChEBI" id="CHEBI:15378"/>
        <dbReference type="ChEBI" id="CHEBI:16526"/>
        <dbReference type="ChEBI" id="CHEBI:57287"/>
        <dbReference type="ChEBI" id="CHEBI:57384"/>
        <dbReference type="ChEBI" id="CHEBI:90725"/>
        <dbReference type="ChEBI" id="CHEBI:90736"/>
        <dbReference type="EC" id="2.3.1.199"/>
    </reaction>
</comment>
<keyword evidence="5 11" id="KW-0812">Transmembrane</keyword>
<dbReference type="GO" id="GO:0042761">
    <property type="term" value="P:very long-chain fatty acid biosynthetic process"/>
    <property type="evidence" value="ECO:0007669"/>
    <property type="project" value="TreeGrafter"/>
</dbReference>
<keyword evidence="4 11" id="KW-0808">Transferase</keyword>
<evidence type="ECO:0000256" key="6">
    <source>
        <dbReference type="ARBA" id="ARBA00022832"/>
    </source>
</evidence>
<name>A0A1I7SR84_BURXY</name>
<evidence type="ECO:0000256" key="11">
    <source>
        <dbReference type="RuleBase" id="RU361115"/>
    </source>
</evidence>
<evidence type="ECO:0000256" key="7">
    <source>
        <dbReference type="ARBA" id="ARBA00022989"/>
    </source>
</evidence>
<dbReference type="WBParaSite" id="BXY_1554800.1">
    <property type="protein sequence ID" value="BXY_1554800.1"/>
    <property type="gene ID" value="BXY_1554800"/>
</dbReference>
<accession>A0A1I7SR84</accession>
<dbReference type="GO" id="GO:0009922">
    <property type="term" value="F:fatty acid elongase activity"/>
    <property type="evidence" value="ECO:0007669"/>
    <property type="project" value="UniProtKB-EC"/>
</dbReference>
<feature type="transmembrane region" description="Helical" evidence="11">
    <location>
        <begin position="128"/>
        <end position="151"/>
    </location>
</feature>
<keyword evidence="8 11" id="KW-0443">Lipid metabolism</keyword>
<dbReference type="AlphaFoldDB" id="A0A1I7SR84"/>
<dbReference type="PROSITE" id="PS01188">
    <property type="entry name" value="ELO"/>
    <property type="match status" value="1"/>
</dbReference>
<evidence type="ECO:0000256" key="5">
    <source>
        <dbReference type="ARBA" id="ARBA00022692"/>
    </source>
</evidence>
<comment type="subcellular location">
    <subcellularLocation>
        <location evidence="1">Membrane</location>
        <topology evidence="1">Multi-pass membrane protein</topology>
    </subcellularLocation>
</comment>
<dbReference type="PANTHER" id="PTHR11157">
    <property type="entry name" value="FATTY ACID ACYL TRANSFERASE-RELATED"/>
    <property type="match status" value="1"/>
</dbReference>
<keyword evidence="3 11" id="KW-0444">Lipid biosynthesis</keyword>
<dbReference type="EC" id="2.3.1.199" evidence="11"/>
<feature type="transmembrane region" description="Helical" evidence="11">
    <location>
        <begin position="83"/>
        <end position="102"/>
    </location>
</feature>
<evidence type="ECO:0000256" key="2">
    <source>
        <dbReference type="ARBA" id="ARBA00005194"/>
    </source>
</evidence>